<gene>
    <name evidence="1" type="ORF">L3X38_002481</name>
</gene>
<evidence type="ECO:0000313" key="2">
    <source>
        <dbReference type="Proteomes" id="UP001054821"/>
    </source>
</evidence>
<evidence type="ECO:0000313" key="1">
    <source>
        <dbReference type="EMBL" id="KAI5349593.1"/>
    </source>
</evidence>
<organism evidence="1 2">
    <name type="scientific">Prunus dulcis</name>
    <name type="common">Almond</name>
    <name type="synonym">Amygdalus dulcis</name>
    <dbReference type="NCBI Taxonomy" id="3755"/>
    <lineage>
        <taxon>Eukaryota</taxon>
        <taxon>Viridiplantae</taxon>
        <taxon>Streptophyta</taxon>
        <taxon>Embryophyta</taxon>
        <taxon>Tracheophyta</taxon>
        <taxon>Spermatophyta</taxon>
        <taxon>Magnoliopsida</taxon>
        <taxon>eudicotyledons</taxon>
        <taxon>Gunneridae</taxon>
        <taxon>Pentapetalae</taxon>
        <taxon>rosids</taxon>
        <taxon>fabids</taxon>
        <taxon>Rosales</taxon>
        <taxon>Rosaceae</taxon>
        <taxon>Amygdaloideae</taxon>
        <taxon>Amygdaleae</taxon>
        <taxon>Prunus</taxon>
    </lineage>
</organism>
<comment type="caution">
    <text evidence="1">The sequence shown here is derived from an EMBL/GenBank/DDBJ whole genome shotgun (WGS) entry which is preliminary data.</text>
</comment>
<sequence>MSAYDADSNDEQLALNLIDELRDQAKMRNFAYKQCVAKYYDSRVKPRAFKLGDWVMRKTLLATKNSAKGTLEPTWEGHYEVIKVCCPVTYQLRDCNGKPLPYPWNANHLKYYRQINMSRSLPLAPIFSHYSYAFGTYVLCFTKLPMYVYLSAPT</sequence>
<reference evidence="1 2" key="1">
    <citation type="journal article" date="2022" name="G3 (Bethesda)">
        <title>Whole-genome sequence and methylome profiling of the almond [Prunus dulcis (Mill.) D.A. Webb] cultivar 'Nonpareil'.</title>
        <authorList>
            <person name="D'Amico-Willman K.M."/>
            <person name="Ouma W.Z."/>
            <person name="Meulia T."/>
            <person name="Sideli G.M."/>
            <person name="Gradziel T.M."/>
            <person name="Fresnedo-Ramirez J."/>
        </authorList>
    </citation>
    <scope>NUCLEOTIDE SEQUENCE [LARGE SCALE GENOMIC DNA]</scope>
    <source>
        <strain evidence="1">Clone GOH B32 T37-40</strain>
    </source>
</reference>
<proteinExistence type="predicted"/>
<dbReference type="EMBL" id="JAJFAZ020000001">
    <property type="protein sequence ID" value="KAI5349593.1"/>
    <property type="molecule type" value="Genomic_DNA"/>
</dbReference>
<accession>A0AAD4WU41</accession>
<protein>
    <submittedName>
        <fullName evidence="1">Uncharacterized protein</fullName>
    </submittedName>
</protein>
<dbReference type="AlphaFoldDB" id="A0AAD4WU41"/>
<name>A0AAD4WU41_PRUDU</name>
<keyword evidence="2" id="KW-1185">Reference proteome</keyword>
<dbReference type="Proteomes" id="UP001054821">
    <property type="component" value="Chromosome 1"/>
</dbReference>